<dbReference type="EMBL" id="OB661120">
    <property type="protein sequence ID" value="CAD7227392.1"/>
    <property type="molecule type" value="Genomic_DNA"/>
</dbReference>
<dbReference type="GO" id="GO:0015254">
    <property type="term" value="F:glycerol channel activity"/>
    <property type="evidence" value="ECO:0007669"/>
    <property type="project" value="TreeGrafter"/>
</dbReference>
<protein>
    <submittedName>
        <fullName evidence="9">Uncharacterized protein</fullName>
    </submittedName>
</protein>
<dbReference type="InterPro" id="IPR022357">
    <property type="entry name" value="MIP_CS"/>
</dbReference>
<sequence length="254" mass="26795">MKSTHYWREVVAEFWGTLFLVLLGNGSVASAKLSQGADEGWFAVGYGIGVTVGVLIALNTSGGHINPAVTVALAVTGKFPWKKVPGFVLAQFLGGFVSGPLLYMTCHGIIEKVEEGSDRTERTRGIFATYPADGVGIWEGFADQVIGTFILCSTILALADSKKGPFVKGMLPFLVGLTVTGIILSFGFVAGAGINPARDFGPRVFTAIVGYEDVFSAGDYFFWIPLVGPFVGAIAAALLFPSCFGFEPSTADSD</sequence>
<comment type="subcellular location">
    <subcellularLocation>
        <location evidence="1">Membrane</location>
        <topology evidence="1">Multi-pass membrane protein</topology>
    </subcellularLocation>
</comment>
<dbReference type="InterPro" id="IPR000425">
    <property type="entry name" value="MIP"/>
</dbReference>
<keyword evidence="5" id="KW-1133">Transmembrane helix</keyword>
<organism evidence="9">
    <name type="scientific">Cyprideis torosa</name>
    <dbReference type="NCBI Taxonomy" id="163714"/>
    <lineage>
        <taxon>Eukaryota</taxon>
        <taxon>Metazoa</taxon>
        <taxon>Ecdysozoa</taxon>
        <taxon>Arthropoda</taxon>
        <taxon>Crustacea</taxon>
        <taxon>Oligostraca</taxon>
        <taxon>Ostracoda</taxon>
        <taxon>Podocopa</taxon>
        <taxon>Podocopida</taxon>
        <taxon>Cytherocopina</taxon>
        <taxon>Cytheroidea</taxon>
        <taxon>Cytherideidae</taxon>
        <taxon>Cyprideis</taxon>
    </lineage>
</organism>
<keyword evidence="4 8" id="KW-0812">Transmembrane</keyword>
<dbReference type="Gene3D" id="1.20.1080.10">
    <property type="entry name" value="Glycerol uptake facilitator protein"/>
    <property type="match status" value="1"/>
</dbReference>
<evidence type="ECO:0000256" key="2">
    <source>
        <dbReference type="ARBA" id="ARBA00006175"/>
    </source>
</evidence>
<evidence type="ECO:0000256" key="3">
    <source>
        <dbReference type="ARBA" id="ARBA00022448"/>
    </source>
</evidence>
<proteinExistence type="inferred from homology"/>
<keyword evidence="3 8" id="KW-0813">Transport</keyword>
<evidence type="ECO:0000256" key="6">
    <source>
        <dbReference type="ARBA" id="ARBA00023136"/>
    </source>
</evidence>
<dbReference type="GO" id="GO:0005886">
    <property type="term" value="C:plasma membrane"/>
    <property type="evidence" value="ECO:0007669"/>
    <property type="project" value="TreeGrafter"/>
</dbReference>
<evidence type="ECO:0000256" key="1">
    <source>
        <dbReference type="ARBA" id="ARBA00004141"/>
    </source>
</evidence>
<comment type="function">
    <text evidence="7">Aquaglyceroporin that may modulate the water content and osmolytes during anhydrobiosis.</text>
</comment>
<evidence type="ECO:0000256" key="7">
    <source>
        <dbReference type="ARBA" id="ARBA00045280"/>
    </source>
</evidence>
<evidence type="ECO:0000256" key="5">
    <source>
        <dbReference type="ARBA" id="ARBA00022989"/>
    </source>
</evidence>
<dbReference type="PANTHER" id="PTHR43829:SF9">
    <property type="entry name" value="AQUAPORIN-9"/>
    <property type="match status" value="1"/>
</dbReference>
<dbReference type="CDD" id="cd00333">
    <property type="entry name" value="MIP"/>
    <property type="match status" value="1"/>
</dbReference>
<name>A0A7R8W9D3_9CRUS</name>
<reference evidence="9" key="1">
    <citation type="submission" date="2020-11" db="EMBL/GenBank/DDBJ databases">
        <authorList>
            <person name="Tran Van P."/>
        </authorList>
    </citation>
    <scope>NUCLEOTIDE SEQUENCE</scope>
</reference>
<evidence type="ECO:0000256" key="4">
    <source>
        <dbReference type="ARBA" id="ARBA00022692"/>
    </source>
</evidence>
<dbReference type="PANTHER" id="PTHR43829">
    <property type="entry name" value="AQUAPORIN OR AQUAGLYCEROPORIN RELATED"/>
    <property type="match status" value="1"/>
</dbReference>
<evidence type="ECO:0000313" key="9">
    <source>
        <dbReference type="EMBL" id="CAD7227392.1"/>
    </source>
</evidence>
<dbReference type="OrthoDB" id="3222at2759"/>
<dbReference type="AlphaFoldDB" id="A0A7R8W9D3"/>
<accession>A0A7R8W9D3</accession>
<dbReference type="NCBIfam" id="TIGR00861">
    <property type="entry name" value="MIP"/>
    <property type="match status" value="1"/>
</dbReference>
<dbReference type="PROSITE" id="PS00221">
    <property type="entry name" value="MIP"/>
    <property type="match status" value="1"/>
</dbReference>
<comment type="similarity">
    <text evidence="2 8">Belongs to the MIP/aquaporin (TC 1.A.8) family.</text>
</comment>
<dbReference type="GO" id="GO:0015250">
    <property type="term" value="F:water channel activity"/>
    <property type="evidence" value="ECO:0007669"/>
    <property type="project" value="TreeGrafter"/>
</dbReference>
<dbReference type="PRINTS" id="PR00783">
    <property type="entry name" value="MINTRINSICP"/>
</dbReference>
<keyword evidence="6" id="KW-0472">Membrane</keyword>
<dbReference type="SUPFAM" id="SSF81338">
    <property type="entry name" value="Aquaporin-like"/>
    <property type="match status" value="1"/>
</dbReference>
<dbReference type="InterPro" id="IPR023271">
    <property type="entry name" value="Aquaporin-like"/>
</dbReference>
<dbReference type="Pfam" id="PF00230">
    <property type="entry name" value="MIP"/>
    <property type="match status" value="1"/>
</dbReference>
<evidence type="ECO:0000256" key="8">
    <source>
        <dbReference type="RuleBase" id="RU000477"/>
    </source>
</evidence>
<gene>
    <name evidence="9" type="ORF">CTOB1V02_LOCUS5300</name>
</gene>
<dbReference type="InterPro" id="IPR050363">
    <property type="entry name" value="MIP/Aquaporin"/>
</dbReference>